<gene>
    <name evidence="2" type="ORF">NDU88_000740</name>
</gene>
<keyword evidence="3" id="KW-1185">Reference proteome</keyword>
<proteinExistence type="predicted"/>
<reference evidence="2" key="1">
    <citation type="journal article" date="2022" name="bioRxiv">
        <title>Sequencing and chromosome-scale assembly of the giantPleurodeles waltlgenome.</title>
        <authorList>
            <person name="Brown T."/>
            <person name="Elewa A."/>
            <person name="Iarovenko S."/>
            <person name="Subramanian E."/>
            <person name="Araus A.J."/>
            <person name="Petzold A."/>
            <person name="Susuki M."/>
            <person name="Suzuki K.-i.T."/>
            <person name="Hayashi T."/>
            <person name="Toyoda A."/>
            <person name="Oliveira C."/>
            <person name="Osipova E."/>
            <person name="Leigh N.D."/>
            <person name="Simon A."/>
            <person name="Yun M.H."/>
        </authorList>
    </citation>
    <scope>NUCLEOTIDE SEQUENCE</scope>
    <source>
        <strain evidence="2">20211129_DDA</strain>
        <tissue evidence="2">Liver</tissue>
    </source>
</reference>
<organism evidence="2 3">
    <name type="scientific">Pleurodeles waltl</name>
    <name type="common">Iberian ribbed newt</name>
    <dbReference type="NCBI Taxonomy" id="8319"/>
    <lineage>
        <taxon>Eukaryota</taxon>
        <taxon>Metazoa</taxon>
        <taxon>Chordata</taxon>
        <taxon>Craniata</taxon>
        <taxon>Vertebrata</taxon>
        <taxon>Euteleostomi</taxon>
        <taxon>Amphibia</taxon>
        <taxon>Batrachia</taxon>
        <taxon>Caudata</taxon>
        <taxon>Salamandroidea</taxon>
        <taxon>Salamandridae</taxon>
        <taxon>Pleurodelinae</taxon>
        <taxon>Pleurodeles</taxon>
    </lineage>
</organism>
<evidence type="ECO:0000313" key="2">
    <source>
        <dbReference type="EMBL" id="KAJ1122238.1"/>
    </source>
</evidence>
<evidence type="ECO:0000256" key="1">
    <source>
        <dbReference type="SAM" id="MobiDB-lite"/>
    </source>
</evidence>
<name>A0AAV7P6M4_PLEWA</name>
<dbReference type="AlphaFoldDB" id="A0AAV7P6M4"/>
<feature type="region of interest" description="Disordered" evidence="1">
    <location>
        <begin position="82"/>
        <end position="107"/>
    </location>
</feature>
<dbReference type="EMBL" id="JANPWB010000011">
    <property type="protein sequence ID" value="KAJ1122238.1"/>
    <property type="molecule type" value="Genomic_DNA"/>
</dbReference>
<protein>
    <submittedName>
        <fullName evidence="2">Uncharacterized protein</fullName>
    </submittedName>
</protein>
<sequence length="196" mass="21225">MLPGCGALELRCRSALALPLSRAGLQGWCATSPQEGVRPGEQAIWALRRVSSNAEPPRLGDMVLLTVLPAVALRFFRGGAERWQGGGKPKTPSRESKRESSEPGTALHTAQQLVPHAVLLPLTAVPPGVPPCLGRRQLEKPGDQHHFFLLRSFTDSNHLAKCKNKFCKMAPGSVTICFQSSRSSSVYPVAKPQRTL</sequence>
<evidence type="ECO:0000313" key="3">
    <source>
        <dbReference type="Proteomes" id="UP001066276"/>
    </source>
</evidence>
<comment type="caution">
    <text evidence="2">The sequence shown here is derived from an EMBL/GenBank/DDBJ whole genome shotgun (WGS) entry which is preliminary data.</text>
</comment>
<dbReference type="Proteomes" id="UP001066276">
    <property type="component" value="Chromosome 7"/>
</dbReference>
<accession>A0AAV7P6M4</accession>
<feature type="compositionally biased region" description="Basic and acidic residues" evidence="1">
    <location>
        <begin position="92"/>
        <end position="101"/>
    </location>
</feature>